<dbReference type="CDD" id="cd01392">
    <property type="entry name" value="HTH_LacI"/>
    <property type="match status" value="1"/>
</dbReference>
<reference evidence="5 6" key="1">
    <citation type="submission" date="2017-12" db="EMBL/GenBank/DDBJ databases">
        <title>Phylogenetic diversity of female urinary microbiome.</title>
        <authorList>
            <person name="Thomas-White K."/>
            <person name="Wolfe A.J."/>
        </authorList>
    </citation>
    <scope>NUCLEOTIDE SEQUENCE [LARGE SCALE GENOMIC DNA]</scope>
    <source>
        <strain evidence="5 6">UMB0018</strain>
    </source>
</reference>
<dbReference type="InterPro" id="IPR010982">
    <property type="entry name" value="Lambda_DNA-bd_dom_sf"/>
</dbReference>
<dbReference type="GO" id="GO:0000976">
    <property type="term" value="F:transcription cis-regulatory region binding"/>
    <property type="evidence" value="ECO:0007669"/>
    <property type="project" value="TreeGrafter"/>
</dbReference>
<evidence type="ECO:0000259" key="4">
    <source>
        <dbReference type="PROSITE" id="PS50932"/>
    </source>
</evidence>
<dbReference type="Pfam" id="PF13377">
    <property type="entry name" value="Peripla_BP_3"/>
    <property type="match status" value="1"/>
</dbReference>
<dbReference type="AlphaFoldDB" id="A0A2I1HY71"/>
<gene>
    <name evidence="5" type="ORF">CYJ22_09295</name>
</gene>
<accession>A0A2I1HY71</accession>
<dbReference type="PANTHER" id="PTHR30146:SF109">
    <property type="entry name" value="HTH-TYPE TRANSCRIPTIONAL REGULATOR GALS"/>
    <property type="match status" value="1"/>
</dbReference>
<dbReference type="PROSITE" id="PS00356">
    <property type="entry name" value="HTH_LACI_1"/>
    <property type="match status" value="1"/>
</dbReference>
<evidence type="ECO:0000256" key="2">
    <source>
        <dbReference type="ARBA" id="ARBA00023125"/>
    </source>
</evidence>
<evidence type="ECO:0000256" key="1">
    <source>
        <dbReference type="ARBA" id="ARBA00023015"/>
    </source>
</evidence>
<dbReference type="SUPFAM" id="SSF53822">
    <property type="entry name" value="Periplasmic binding protein-like I"/>
    <property type="match status" value="1"/>
</dbReference>
<protein>
    <submittedName>
        <fullName evidence="5">LacI family transcriptional regulator</fullName>
    </submittedName>
</protein>
<dbReference type="CDD" id="cd06267">
    <property type="entry name" value="PBP1_LacI_sugar_binding-like"/>
    <property type="match status" value="1"/>
</dbReference>
<dbReference type="InterPro" id="IPR028082">
    <property type="entry name" value="Peripla_BP_I"/>
</dbReference>
<dbReference type="InterPro" id="IPR046335">
    <property type="entry name" value="LacI/GalR-like_sensor"/>
</dbReference>
<dbReference type="PANTHER" id="PTHR30146">
    <property type="entry name" value="LACI-RELATED TRANSCRIPTIONAL REPRESSOR"/>
    <property type="match status" value="1"/>
</dbReference>
<dbReference type="Proteomes" id="UP000234198">
    <property type="component" value="Unassembled WGS sequence"/>
</dbReference>
<dbReference type="Gene3D" id="1.10.260.40">
    <property type="entry name" value="lambda repressor-like DNA-binding domains"/>
    <property type="match status" value="1"/>
</dbReference>
<evidence type="ECO:0000313" key="6">
    <source>
        <dbReference type="Proteomes" id="UP000234198"/>
    </source>
</evidence>
<dbReference type="GO" id="GO:0003700">
    <property type="term" value="F:DNA-binding transcription factor activity"/>
    <property type="evidence" value="ECO:0007669"/>
    <property type="project" value="TreeGrafter"/>
</dbReference>
<dbReference type="Gene3D" id="3.40.50.2300">
    <property type="match status" value="2"/>
</dbReference>
<evidence type="ECO:0000256" key="3">
    <source>
        <dbReference type="ARBA" id="ARBA00023163"/>
    </source>
</evidence>
<dbReference type="EMBL" id="PKKM01000015">
    <property type="protein sequence ID" value="PKY63773.1"/>
    <property type="molecule type" value="Genomic_DNA"/>
</dbReference>
<dbReference type="SMART" id="SM00354">
    <property type="entry name" value="HTH_LACI"/>
    <property type="match status" value="1"/>
</dbReference>
<dbReference type="SUPFAM" id="SSF47413">
    <property type="entry name" value="lambda repressor-like DNA-binding domains"/>
    <property type="match status" value="1"/>
</dbReference>
<keyword evidence="2" id="KW-0238">DNA-binding</keyword>
<proteinExistence type="predicted"/>
<feature type="domain" description="HTH lacI-type" evidence="4">
    <location>
        <begin position="6"/>
        <end position="60"/>
    </location>
</feature>
<comment type="caution">
    <text evidence="5">The sequence shown here is derived from an EMBL/GenBank/DDBJ whole genome shotgun (WGS) entry which is preliminary data.</text>
</comment>
<name>A0A2I1HY71_9ACTO</name>
<sequence length="346" mass="36633">MPRKAPGVKDVAALAGVSVGSVSNVINRRDSVRPDVRERVEAAIAQLGYKPNPTAQALRRGTSPLVGVAVFDLTNPFFMEAAAAMERVLSREGYIMTLSSTHASVQEERDLLEALGRQAVRGVLLTPADSTHEAATRLVEEGTPVVLFDAAEAPEGLPSVSIDDRAGAALAIEHLLALGHERICFLNGPADMRQSVQRLAGVRDAIEHWQRLTGSDSVQLTVYNAQAYTAQAGYAATEDAIAEARTASDEANPTAVFCANDLLAVGVMSALRVAGISIPDDVSVIGFDDIPLAAQMPVPLTTIRQPMDELGAAAAELLLSGSDAPVRHQTFSPVLTIRESTAKPRE</sequence>
<dbReference type="InterPro" id="IPR000843">
    <property type="entry name" value="HTH_LacI"/>
</dbReference>
<organism evidence="5 6">
    <name type="scientific">Schaalia odontolytica</name>
    <dbReference type="NCBI Taxonomy" id="1660"/>
    <lineage>
        <taxon>Bacteria</taxon>
        <taxon>Bacillati</taxon>
        <taxon>Actinomycetota</taxon>
        <taxon>Actinomycetes</taxon>
        <taxon>Actinomycetales</taxon>
        <taxon>Actinomycetaceae</taxon>
        <taxon>Schaalia</taxon>
    </lineage>
</organism>
<evidence type="ECO:0000313" key="5">
    <source>
        <dbReference type="EMBL" id="PKY63773.1"/>
    </source>
</evidence>
<dbReference type="Pfam" id="PF00356">
    <property type="entry name" value="LacI"/>
    <property type="match status" value="1"/>
</dbReference>
<dbReference type="PROSITE" id="PS50932">
    <property type="entry name" value="HTH_LACI_2"/>
    <property type="match status" value="1"/>
</dbReference>
<keyword evidence="1" id="KW-0805">Transcription regulation</keyword>
<keyword evidence="3" id="KW-0804">Transcription</keyword>